<sequence length="104" mass="12559">MATIYTFLDLPSKENRDRDNLSLLELQPKESRDQSNLSLLELQLKRAERSTIYHGTWLKRTEIATIYRYWATTKEQRSRQFICSYNKQREQRDRDRFIVNLATS</sequence>
<comment type="caution">
    <text evidence="1">The sequence shown here is derived from an EMBL/GenBank/DDBJ whole genome shotgun (WGS) entry which is preliminary data.</text>
</comment>
<dbReference type="EMBL" id="BGPR01086369">
    <property type="protein sequence ID" value="GBM03156.1"/>
    <property type="molecule type" value="Genomic_DNA"/>
</dbReference>
<proteinExistence type="predicted"/>
<protein>
    <submittedName>
        <fullName evidence="1">Uncharacterized protein</fullName>
    </submittedName>
</protein>
<organism evidence="1 2">
    <name type="scientific">Araneus ventricosus</name>
    <name type="common">Orbweaver spider</name>
    <name type="synonym">Epeira ventricosa</name>
    <dbReference type="NCBI Taxonomy" id="182803"/>
    <lineage>
        <taxon>Eukaryota</taxon>
        <taxon>Metazoa</taxon>
        <taxon>Ecdysozoa</taxon>
        <taxon>Arthropoda</taxon>
        <taxon>Chelicerata</taxon>
        <taxon>Arachnida</taxon>
        <taxon>Araneae</taxon>
        <taxon>Araneomorphae</taxon>
        <taxon>Entelegynae</taxon>
        <taxon>Araneoidea</taxon>
        <taxon>Araneidae</taxon>
        <taxon>Araneus</taxon>
    </lineage>
</organism>
<dbReference type="AlphaFoldDB" id="A0A4Y2CH07"/>
<evidence type="ECO:0000313" key="2">
    <source>
        <dbReference type="Proteomes" id="UP000499080"/>
    </source>
</evidence>
<gene>
    <name evidence="1" type="ORF">AVEN_118844_1</name>
</gene>
<evidence type="ECO:0000313" key="1">
    <source>
        <dbReference type="EMBL" id="GBM03156.1"/>
    </source>
</evidence>
<reference evidence="1 2" key="1">
    <citation type="journal article" date="2019" name="Sci. Rep.">
        <title>Orb-weaving spider Araneus ventricosus genome elucidates the spidroin gene catalogue.</title>
        <authorList>
            <person name="Kono N."/>
            <person name="Nakamura H."/>
            <person name="Ohtoshi R."/>
            <person name="Moran D.A.P."/>
            <person name="Shinohara A."/>
            <person name="Yoshida Y."/>
            <person name="Fujiwara M."/>
            <person name="Mori M."/>
            <person name="Tomita M."/>
            <person name="Arakawa K."/>
        </authorList>
    </citation>
    <scope>NUCLEOTIDE SEQUENCE [LARGE SCALE GENOMIC DNA]</scope>
</reference>
<name>A0A4Y2CH07_ARAVE</name>
<keyword evidence="2" id="KW-1185">Reference proteome</keyword>
<dbReference type="Proteomes" id="UP000499080">
    <property type="component" value="Unassembled WGS sequence"/>
</dbReference>
<accession>A0A4Y2CH07</accession>